<feature type="transmembrane region" description="Helical" evidence="2">
    <location>
        <begin position="147"/>
        <end position="171"/>
    </location>
</feature>
<keyword evidence="2" id="KW-0812">Transmembrane</keyword>
<proteinExistence type="predicted"/>
<evidence type="ECO:0000256" key="1">
    <source>
        <dbReference type="SAM" id="MobiDB-lite"/>
    </source>
</evidence>
<protein>
    <submittedName>
        <fullName evidence="3">Type II secretory pathway pseudopilin PulG</fullName>
    </submittedName>
</protein>
<evidence type="ECO:0000256" key="2">
    <source>
        <dbReference type="SAM" id="Phobius"/>
    </source>
</evidence>
<keyword evidence="2" id="KW-1133">Transmembrane helix</keyword>
<evidence type="ECO:0000313" key="4">
    <source>
        <dbReference type="Proteomes" id="UP000703720"/>
    </source>
</evidence>
<keyword evidence="2" id="KW-0472">Membrane</keyword>
<accession>A0ABS4WQR6</accession>
<comment type="caution">
    <text evidence="3">The sequence shown here is derived from an EMBL/GenBank/DDBJ whole genome shotgun (WGS) entry which is preliminary data.</text>
</comment>
<reference evidence="3 4" key="1">
    <citation type="submission" date="2021-03" db="EMBL/GenBank/DDBJ databases">
        <title>Sequencing the genomes of 1000 actinobacteria strains.</title>
        <authorList>
            <person name="Klenk H.-P."/>
        </authorList>
    </citation>
    <scope>NUCLEOTIDE SEQUENCE [LARGE SCALE GENOMIC DNA]</scope>
    <source>
        <strain evidence="3 4">DSM 13468</strain>
    </source>
</reference>
<name>A0ABS4WQR6_9MICO</name>
<dbReference type="RefSeq" id="WP_210097770.1">
    <property type="nucleotide sequence ID" value="NZ_BAAAIO010000001.1"/>
</dbReference>
<dbReference type="Proteomes" id="UP000703720">
    <property type="component" value="Unassembled WGS sequence"/>
</dbReference>
<gene>
    <name evidence="3" type="ORF">JOF42_002054</name>
</gene>
<organism evidence="3 4">
    <name type="scientific">Microbacterium phyllosphaerae</name>
    <dbReference type="NCBI Taxonomy" id="124798"/>
    <lineage>
        <taxon>Bacteria</taxon>
        <taxon>Bacillati</taxon>
        <taxon>Actinomycetota</taxon>
        <taxon>Actinomycetes</taxon>
        <taxon>Micrococcales</taxon>
        <taxon>Microbacteriaceae</taxon>
        <taxon>Microbacterium</taxon>
    </lineage>
</organism>
<feature type="region of interest" description="Disordered" evidence="1">
    <location>
        <begin position="54"/>
        <end position="84"/>
    </location>
</feature>
<feature type="compositionally biased region" description="Pro residues" evidence="1">
    <location>
        <begin position="55"/>
        <end position="80"/>
    </location>
</feature>
<dbReference type="EMBL" id="JAGIOA010000001">
    <property type="protein sequence ID" value="MBP2378559.1"/>
    <property type="molecule type" value="Genomic_DNA"/>
</dbReference>
<keyword evidence="4" id="KW-1185">Reference proteome</keyword>
<sequence>MTMSLEEFRESLTRPDLRGSLGLQLTEVEAQQVAADPGSTQSWYAYWLSLRPAAQTPPPPASDAPAYDAPPPAFDAPPPAYEAQPTFDAQPTAPLVDPYGAPTAAPVDPAYAATAAYPGYDGAATGNPAYPGYGPVADGEPAKKRRVGLWVALSIIGALLLIAAIVVVVAFTTARHWTKVDSPEKPETFHSEEYETGRYDVSMDDVNPCTVNQDWTDCTNQMSATYTAACADVELTETATLLCTEYKSAIDEMKAQDGDGYYVATLGSYGNLHRSAEIDTRQVSNDDYEPAVTHEAVCYLGFIGECE</sequence>
<evidence type="ECO:0000313" key="3">
    <source>
        <dbReference type="EMBL" id="MBP2378559.1"/>
    </source>
</evidence>